<evidence type="ECO:0000313" key="1">
    <source>
        <dbReference type="EMBL" id="MBX21833.1"/>
    </source>
</evidence>
<reference evidence="1" key="1">
    <citation type="submission" date="2018-02" db="EMBL/GenBank/DDBJ databases">
        <title>Rhizophora mucronata_Transcriptome.</title>
        <authorList>
            <person name="Meera S.P."/>
            <person name="Sreeshan A."/>
            <person name="Augustine A."/>
        </authorList>
    </citation>
    <scope>NUCLEOTIDE SEQUENCE</scope>
    <source>
        <tissue evidence="1">Leaf</tissue>
    </source>
</reference>
<dbReference type="EMBL" id="GGEC01041349">
    <property type="protein sequence ID" value="MBX21833.1"/>
    <property type="molecule type" value="Transcribed_RNA"/>
</dbReference>
<sequence>MSIRQFMF</sequence>
<name>A0A2P2LV73_RHIMU</name>
<proteinExistence type="predicted"/>
<protein>
    <submittedName>
        <fullName evidence="1">Uncharacterized protein</fullName>
    </submittedName>
</protein>
<accession>A0A2P2LV73</accession>
<organism evidence="1">
    <name type="scientific">Rhizophora mucronata</name>
    <name type="common">Asiatic mangrove</name>
    <dbReference type="NCBI Taxonomy" id="61149"/>
    <lineage>
        <taxon>Eukaryota</taxon>
        <taxon>Viridiplantae</taxon>
        <taxon>Streptophyta</taxon>
        <taxon>Embryophyta</taxon>
        <taxon>Tracheophyta</taxon>
        <taxon>Spermatophyta</taxon>
        <taxon>Magnoliopsida</taxon>
        <taxon>eudicotyledons</taxon>
        <taxon>Gunneridae</taxon>
        <taxon>Pentapetalae</taxon>
        <taxon>rosids</taxon>
        <taxon>fabids</taxon>
        <taxon>Malpighiales</taxon>
        <taxon>Rhizophoraceae</taxon>
        <taxon>Rhizophora</taxon>
    </lineage>
</organism>